<dbReference type="InterPro" id="IPR050189">
    <property type="entry name" value="MFS_Efflux_Transporters"/>
</dbReference>
<evidence type="ECO:0000256" key="4">
    <source>
        <dbReference type="ARBA" id="ARBA00022989"/>
    </source>
</evidence>
<evidence type="ECO:0000256" key="3">
    <source>
        <dbReference type="ARBA" id="ARBA00022692"/>
    </source>
</evidence>
<feature type="transmembrane region" description="Helical" evidence="7">
    <location>
        <begin position="347"/>
        <end position="371"/>
    </location>
</feature>
<feature type="domain" description="Major facilitator superfamily (MFS) profile" evidence="8">
    <location>
        <begin position="44"/>
        <end position="445"/>
    </location>
</feature>
<dbReference type="InterPro" id="IPR020846">
    <property type="entry name" value="MFS_dom"/>
</dbReference>
<feature type="transmembrane region" description="Helical" evidence="7">
    <location>
        <begin position="168"/>
        <end position="187"/>
    </location>
</feature>
<feature type="transmembrane region" description="Helical" evidence="7">
    <location>
        <begin position="259"/>
        <end position="278"/>
    </location>
</feature>
<dbReference type="SUPFAM" id="SSF103473">
    <property type="entry name" value="MFS general substrate transporter"/>
    <property type="match status" value="1"/>
</dbReference>
<evidence type="ECO:0000313" key="10">
    <source>
        <dbReference type="Proteomes" id="UP001265700"/>
    </source>
</evidence>
<dbReference type="Pfam" id="PF07690">
    <property type="entry name" value="MFS_1"/>
    <property type="match status" value="1"/>
</dbReference>
<evidence type="ECO:0000256" key="7">
    <source>
        <dbReference type="SAM" id="Phobius"/>
    </source>
</evidence>
<dbReference type="EMBL" id="JAVDWU010000015">
    <property type="protein sequence ID" value="MDR7152938.1"/>
    <property type="molecule type" value="Genomic_DNA"/>
</dbReference>
<dbReference type="PANTHER" id="PTHR43124">
    <property type="entry name" value="PURINE EFFLUX PUMP PBUE"/>
    <property type="match status" value="1"/>
</dbReference>
<name>A0ABU1WUG8_9BURK</name>
<organism evidence="9 10">
    <name type="scientific">Hydrogenophaga palleronii</name>
    <dbReference type="NCBI Taxonomy" id="65655"/>
    <lineage>
        <taxon>Bacteria</taxon>
        <taxon>Pseudomonadati</taxon>
        <taxon>Pseudomonadota</taxon>
        <taxon>Betaproteobacteria</taxon>
        <taxon>Burkholderiales</taxon>
        <taxon>Comamonadaceae</taxon>
        <taxon>Hydrogenophaga</taxon>
    </lineage>
</organism>
<dbReference type="InterPro" id="IPR011701">
    <property type="entry name" value="MFS"/>
</dbReference>
<evidence type="ECO:0000256" key="1">
    <source>
        <dbReference type="ARBA" id="ARBA00004651"/>
    </source>
</evidence>
<evidence type="ECO:0000256" key="2">
    <source>
        <dbReference type="ARBA" id="ARBA00022475"/>
    </source>
</evidence>
<feature type="transmembrane region" description="Helical" evidence="7">
    <location>
        <begin position="323"/>
        <end position="341"/>
    </location>
</feature>
<feature type="transmembrane region" description="Helical" evidence="7">
    <location>
        <begin position="135"/>
        <end position="156"/>
    </location>
</feature>
<keyword evidence="3 7" id="KW-0812">Transmembrane</keyword>
<reference evidence="9 10" key="1">
    <citation type="submission" date="2023-07" db="EMBL/GenBank/DDBJ databases">
        <title>Sorghum-associated microbial communities from plants grown in Nebraska, USA.</title>
        <authorList>
            <person name="Schachtman D."/>
        </authorList>
    </citation>
    <scope>NUCLEOTIDE SEQUENCE [LARGE SCALE GENOMIC DNA]</scope>
    <source>
        <strain evidence="9 10">4249</strain>
    </source>
</reference>
<feature type="transmembrane region" description="Helical" evidence="7">
    <location>
        <begin position="383"/>
        <end position="410"/>
    </location>
</feature>
<feature type="transmembrane region" description="Helical" evidence="7">
    <location>
        <begin position="416"/>
        <end position="435"/>
    </location>
</feature>
<feature type="transmembrane region" description="Helical" evidence="7">
    <location>
        <begin position="110"/>
        <end position="129"/>
    </location>
</feature>
<dbReference type="Gene3D" id="1.20.1250.20">
    <property type="entry name" value="MFS general substrate transporter like domains"/>
    <property type="match status" value="1"/>
</dbReference>
<feature type="transmembrane region" description="Helical" evidence="7">
    <location>
        <begin position="40"/>
        <end position="60"/>
    </location>
</feature>
<gene>
    <name evidence="9" type="ORF">J2W49_004916</name>
</gene>
<keyword evidence="4 7" id="KW-1133">Transmembrane helix</keyword>
<evidence type="ECO:0000256" key="5">
    <source>
        <dbReference type="ARBA" id="ARBA00023136"/>
    </source>
</evidence>
<dbReference type="RefSeq" id="WP_310322158.1">
    <property type="nucleotide sequence ID" value="NZ_JAVDWU010000015.1"/>
</dbReference>
<evidence type="ECO:0000256" key="6">
    <source>
        <dbReference type="SAM" id="MobiDB-lite"/>
    </source>
</evidence>
<keyword evidence="5 7" id="KW-0472">Membrane</keyword>
<comment type="caution">
    <text evidence="9">The sequence shown here is derived from an EMBL/GenBank/DDBJ whole genome shotgun (WGS) entry which is preliminary data.</text>
</comment>
<evidence type="ECO:0000313" key="9">
    <source>
        <dbReference type="EMBL" id="MDR7152938.1"/>
    </source>
</evidence>
<feature type="transmembrane region" description="Helical" evidence="7">
    <location>
        <begin position="290"/>
        <end position="311"/>
    </location>
</feature>
<dbReference type="PANTHER" id="PTHR43124:SF3">
    <property type="entry name" value="CHLORAMPHENICOL EFFLUX PUMP RV0191"/>
    <property type="match status" value="1"/>
</dbReference>
<protein>
    <submittedName>
        <fullName evidence="9">MFS family arabinose efflux permease</fullName>
    </submittedName>
</protein>
<sequence>MKPEDVMPAFGRRPGPERQTPGTSAPVPTPVPGGPLAPGAAVVLFLAFALAYFLSALVRAITATLSPTLSVELSLNASDLGLLAGGYFFGFALTQLPLGSWLDRHGPRKVILAFLSVAVLGCVAFAMASSFAGLLAARVLTGMGVSACLMAPLTGYRRWLKPATQLRANSWMLMTGSLGMVAATLPVQWLMPLTGWRGLFWALAALIALSMVAIAAAVPAWRTPDRAPGSEAAPTTAPSKGYGLIWRHPYFRQMLPIGFVNYGGMVAVQTLWAGPWMVNVAGYSAQQAAAGLFGINLSMLTAFWLWGLINPRLARRGLAPERLIAWGLPLSFVVLASIVWLGESAGWLLWALFCVSSTFVALSQPAVALALPAEAAGRALSAYNLAIFAGVFVVQWGIGLLIDALALLGWGALAQYRGAVAIFGLCGVLAYLSFLRAYRQRGRTQ</sequence>
<dbReference type="InterPro" id="IPR036259">
    <property type="entry name" value="MFS_trans_sf"/>
</dbReference>
<accession>A0ABU1WUG8</accession>
<keyword evidence="10" id="KW-1185">Reference proteome</keyword>
<feature type="transmembrane region" description="Helical" evidence="7">
    <location>
        <begin position="199"/>
        <end position="221"/>
    </location>
</feature>
<evidence type="ECO:0000259" key="8">
    <source>
        <dbReference type="PROSITE" id="PS50850"/>
    </source>
</evidence>
<comment type="subcellular location">
    <subcellularLocation>
        <location evidence="1">Cell membrane</location>
        <topology evidence="1">Multi-pass membrane protein</topology>
    </subcellularLocation>
</comment>
<proteinExistence type="predicted"/>
<dbReference type="Proteomes" id="UP001265700">
    <property type="component" value="Unassembled WGS sequence"/>
</dbReference>
<feature type="region of interest" description="Disordered" evidence="6">
    <location>
        <begin position="1"/>
        <end position="31"/>
    </location>
</feature>
<keyword evidence="2" id="KW-1003">Cell membrane</keyword>
<dbReference type="PROSITE" id="PS50850">
    <property type="entry name" value="MFS"/>
    <property type="match status" value="1"/>
</dbReference>